<keyword evidence="1" id="KW-0227">DNA damage</keyword>
<reference evidence="3 4" key="1">
    <citation type="journal article" date="2017" name="Antonie Van Leeuwenhoek">
        <title>Rhizobium rhizosphaerae sp. nov., a novel species isolated from rice rhizosphere.</title>
        <authorList>
            <person name="Zhao J.J."/>
            <person name="Zhang J."/>
            <person name="Zhang R.J."/>
            <person name="Zhang C.W."/>
            <person name="Yin H.Q."/>
            <person name="Zhang X.X."/>
        </authorList>
    </citation>
    <scope>NUCLEOTIDE SEQUENCE [LARGE SCALE GENOMIC DNA]</scope>
    <source>
        <strain evidence="3 4">E3</strain>
    </source>
</reference>
<gene>
    <name evidence="3" type="primary">imuB</name>
    <name evidence="3" type="ORF">GLIP_2824</name>
</gene>
<comment type="caution">
    <text evidence="3">The sequence shown here is derived from an EMBL/GenBank/DDBJ whole genome shotgun (WGS) entry which is preliminary data.</text>
</comment>
<dbReference type="GO" id="GO:0006281">
    <property type="term" value="P:DNA repair"/>
    <property type="evidence" value="ECO:0007669"/>
    <property type="project" value="InterPro"/>
</dbReference>
<dbReference type="Pfam" id="PF00817">
    <property type="entry name" value="IMS"/>
    <property type="match status" value="1"/>
</dbReference>
<dbReference type="RefSeq" id="WP_008845250.1">
    <property type="nucleotide sequence ID" value="NZ_BAEN01000056.1"/>
</dbReference>
<dbReference type="InterPro" id="IPR043502">
    <property type="entry name" value="DNA/RNA_pol_sf"/>
</dbReference>
<evidence type="ECO:0000259" key="2">
    <source>
        <dbReference type="Pfam" id="PF00817"/>
    </source>
</evidence>
<dbReference type="CDD" id="cd03468">
    <property type="entry name" value="PolY_like"/>
    <property type="match status" value="1"/>
</dbReference>
<dbReference type="InterPro" id="IPR050356">
    <property type="entry name" value="SulA_CellDiv_inhibitor"/>
</dbReference>
<dbReference type="PANTHER" id="PTHR35369:SF2">
    <property type="entry name" value="BLR3025 PROTEIN"/>
    <property type="match status" value="1"/>
</dbReference>
<dbReference type="OrthoDB" id="5298951at2"/>
<dbReference type="SUPFAM" id="SSF56672">
    <property type="entry name" value="DNA/RNA polymerases"/>
    <property type="match status" value="1"/>
</dbReference>
<protein>
    <submittedName>
        <fullName evidence="3">Protein ImuB</fullName>
    </submittedName>
</protein>
<dbReference type="InterPro" id="IPR001126">
    <property type="entry name" value="UmuC"/>
</dbReference>
<evidence type="ECO:0000256" key="1">
    <source>
        <dbReference type="ARBA" id="ARBA00022763"/>
    </source>
</evidence>
<dbReference type="AlphaFoldDB" id="K6YW17"/>
<proteinExistence type="predicted"/>
<dbReference type="STRING" id="1127673.GLIP_2824"/>
<organism evidence="3 4">
    <name type="scientific">Aliiglaciecola lipolytica E3</name>
    <dbReference type="NCBI Taxonomy" id="1127673"/>
    <lineage>
        <taxon>Bacteria</taxon>
        <taxon>Pseudomonadati</taxon>
        <taxon>Pseudomonadota</taxon>
        <taxon>Gammaproteobacteria</taxon>
        <taxon>Alteromonadales</taxon>
        <taxon>Alteromonadaceae</taxon>
        <taxon>Aliiglaciecola</taxon>
    </lineage>
</organism>
<dbReference type="Proteomes" id="UP000006334">
    <property type="component" value="Unassembled WGS sequence"/>
</dbReference>
<feature type="domain" description="UmuC" evidence="2">
    <location>
        <begin position="40"/>
        <end position="162"/>
    </location>
</feature>
<accession>K6YW17</accession>
<dbReference type="PANTHER" id="PTHR35369">
    <property type="entry name" value="BLR3025 PROTEIN-RELATED"/>
    <property type="match status" value="1"/>
</dbReference>
<evidence type="ECO:0000313" key="4">
    <source>
        <dbReference type="Proteomes" id="UP000006334"/>
    </source>
</evidence>
<dbReference type="EMBL" id="BAEN01000056">
    <property type="protein sequence ID" value="GAC15445.1"/>
    <property type="molecule type" value="Genomic_DNA"/>
</dbReference>
<keyword evidence="4" id="KW-1185">Reference proteome</keyword>
<name>K6YW17_9ALTE</name>
<sequence>MQPLWLYLHFPHLQLDSLCDAMPQSHAKEHDGVSAHINHQHSLVILHHKTNCVLQLNQAATDAGIRIGMGLGTAAALDQHLQVLSYKSDIEQKKLIEIAEHLYLVTSDISLFPPNGLLLRIHNMLMLYGGLKGYWRALKAQLNDFQVHYYYASGQSPYAARLLARTAWNQISDHLPMLLHQIGIRQLVDSELDRKTVDKLARVGIHCIADLMALPLKDVAKRFDIDLVTYLGRLSGEFHHPMDFYHPQSKFQRYLELLYEISHTDTLMFPMQQLLAALEQFLKIRDLLTQKIIFTLYQRDQESLTLEVGSAQGEYQANKWANLTVLKLDNLTLKAPIFALELTTAETQLRSPEKTDLFNASKGTLSYLQLISLLQAKLGEQAISQVMLDDDFRPNKVNRYVQPQLKSAPKPILVQPLRPSFMLKMPQPLTEKVTVIHGPERISTGWWDSQPITRDYFIARNQHGQWLWIYRAASKQWFAHGLFS</sequence>
<evidence type="ECO:0000313" key="3">
    <source>
        <dbReference type="EMBL" id="GAC15445.1"/>
    </source>
</evidence>
<dbReference type="eggNOG" id="COG0389">
    <property type="taxonomic scope" value="Bacteria"/>
</dbReference>